<keyword evidence="7" id="KW-0234">DNA repair</keyword>
<keyword evidence="5" id="KW-0863">Zinc-finger</keyword>
<dbReference type="InterPro" id="IPR034732">
    <property type="entry name" value="EPHD"/>
</dbReference>
<dbReference type="Gene3D" id="3.40.50.10190">
    <property type="entry name" value="BRCT domain"/>
    <property type="match status" value="2"/>
</dbReference>
<dbReference type="EMBL" id="LSRQ01002987">
    <property type="protein sequence ID" value="OAY72805.1"/>
    <property type="molecule type" value="Genomic_DNA"/>
</dbReference>
<dbReference type="SMART" id="SM00184">
    <property type="entry name" value="RING"/>
    <property type="match status" value="2"/>
</dbReference>
<dbReference type="PROSITE" id="PS50172">
    <property type="entry name" value="BRCT"/>
    <property type="match status" value="2"/>
</dbReference>
<evidence type="ECO:0000256" key="5">
    <source>
        <dbReference type="ARBA" id="ARBA00022771"/>
    </source>
</evidence>
<dbReference type="InterPro" id="IPR031099">
    <property type="entry name" value="BRCA1-associated"/>
</dbReference>
<dbReference type="CDD" id="cd17734">
    <property type="entry name" value="BRCT_Bard1_rpt1"/>
    <property type="match status" value="1"/>
</dbReference>
<evidence type="ECO:0000313" key="12">
    <source>
        <dbReference type="EMBL" id="OAY72805.1"/>
    </source>
</evidence>
<keyword evidence="4" id="KW-0227">DNA damage</keyword>
<dbReference type="InterPro" id="IPR013083">
    <property type="entry name" value="Znf_RING/FYVE/PHD"/>
</dbReference>
<gene>
    <name evidence="12" type="ORF">ACMD2_07778</name>
</gene>
<accession>A0A199V7J6</accession>
<dbReference type="PANTHER" id="PTHR13763:SF9">
    <property type="entry name" value="BRCA1-ASSOCIATED RING DOMAIN PROTEIN 1"/>
    <property type="match status" value="1"/>
</dbReference>
<dbReference type="Gene3D" id="3.30.40.10">
    <property type="entry name" value="Zinc/RING finger domain, C3HC4 (zinc finger)"/>
    <property type="match status" value="2"/>
</dbReference>
<organism evidence="12 13">
    <name type="scientific">Ananas comosus</name>
    <name type="common">Pineapple</name>
    <name type="synonym">Ananas ananas</name>
    <dbReference type="NCBI Taxonomy" id="4615"/>
    <lineage>
        <taxon>Eukaryota</taxon>
        <taxon>Viridiplantae</taxon>
        <taxon>Streptophyta</taxon>
        <taxon>Embryophyta</taxon>
        <taxon>Tracheophyta</taxon>
        <taxon>Spermatophyta</taxon>
        <taxon>Magnoliopsida</taxon>
        <taxon>Liliopsida</taxon>
        <taxon>Poales</taxon>
        <taxon>Bromeliaceae</taxon>
        <taxon>Bromelioideae</taxon>
        <taxon>Ananas</taxon>
    </lineage>
</organism>
<comment type="caution">
    <text evidence="12">The sequence shown here is derived from an EMBL/GenBank/DDBJ whole genome shotgun (WGS) entry which is preliminary data.</text>
</comment>
<evidence type="ECO:0000256" key="1">
    <source>
        <dbReference type="ARBA" id="ARBA00004123"/>
    </source>
</evidence>
<feature type="domain" description="BRCT" evidence="10">
    <location>
        <begin position="592"/>
        <end position="686"/>
    </location>
</feature>
<dbReference type="InterPro" id="IPR001357">
    <property type="entry name" value="BRCT_dom"/>
</dbReference>
<dbReference type="PANTHER" id="PTHR13763">
    <property type="entry name" value="BREAST CANCER TYPE 1 SUSCEPTIBILITY PROTEIN BRCA1"/>
    <property type="match status" value="1"/>
</dbReference>
<dbReference type="InterPro" id="IPR001841">
    <property type="entry name" value="Znf_RING"/>
</dbReference>
<dbReference type="InterPro" id="IPR036420">
    <property type="entry name" value="BRCT_dom_sf"/>
</dbReference>
<evidence type="ECO:0000313" key="13">
    <source>
        <dbReference type="Proteomes" id="UP000092600"/>
    </source>
</evidence>
<evidence type="ECO:0000256" key="9">
    <source>
        <dbReference type="SAM" id="MobiDB-lite"/>
    </source>
</evidence>
<sequence>MGEKESYRRFLNPLVLNLQKMELELTCPIWYRSQISYYLKLLSVPSLLPCNHISCSLCVTAATINGCECPICKASFHYQDLRPAIQVEAIVNIYKSMNSTISAIFSQREPQIDIPGLHNCLLMQHADTKTPSGGSTDSGNKNDDDKFDEEQIHDILRMRSTYINSSEPTFGNVDCVKPNHYREFSELATNGSTKTDKVGNKSLMGKREPYSCPSSGELKDLFSDSNDMESEPRMKRSPFEGSLNKDLAGKNQLIEDQTRESKRQKMDSLAVFERDTDDTNCKDFLALNSKLTTEHERKPTDPKFGKSEGTNGTCTVECAFCHSFSSSEVSGPILHLLDGEPVTFDQASQVNVLNVHEKCIEWAPQAYFSGETVMNLEPELARASKIKCSSCGLKGAALGCYAKSCRRSFHLPCAYEIQGCRWDTDNFLMLCPTHSAHKLPCDRSKNKEKSKAKNPSSCSNLLHGDLTSSMKEQSNVFWTASSSMTREWILCGSALSSNDKEILDEFVGLTGIAAINYWKPNVTHVIAATDERGACSRTLKVLMAILGGKWVVRLLACMEAGHPVPEEPYEISYDVHGSFDGPRTGRLRAMQKAPKLFEGLAFYFSGHFMPYYKSHLQDLITSAGGIILQKSELSHASLIVYSTEPPQGSDANDLNDVIRKRKEEAEELAVVASCRAVTHTWLLDSIAACNAQLPMLNS</sequence>
<proteinExistence type="predicted"/>
<dbReference type="Pfam" id="PF13771">
    <property type="entry name" value="zf-HC5HC2H"/>
    <property type="match status" value="1"/>
</dbReference>
<feature type="region of interest" description="Disordered" evidence="9">
    <location>
        <begin position="192"/>
        <end position="266"/>
    </location>
</feature>
<protein>
    <submittedName>
        <fullName evidence="12">BRCA1-associated RING domain protein 1</fullName>
    </submittedName>
</protein>
<dbReference type="GO" id="GO:0005634">
    <property type="term" value="C:nucleus"/>
    <property type="evidence" value="ECO:0007669"/>
    <property type="project" value="UniProtKB-SubCell"/>
</dbReference>
<evidence type="ECO:0000256" key="2">
    <source>
        <dbReference type="ARBA" id="ARBA00022723"/>
    </source>
</evidence>
<feature type="compositionally biased region" description="Basic and acidic residues" evidence="9">
    <location>
        <begin position="256"/>
        <end position="266"/>
    </location>
</feature>
<evidence type="ECO:0000256" key="3">
    <source>
        <dbReference type="ARBA" id="ARBA00022737"/>
    </source>
</evidence>
<evidence type="ECO:0000256" key="6">
    <source>
        <dbReference type="ARBA" id="ARBA00022833"/>
    </source>
</evidence>
<evidence type="ECO:0000259" key="11">
    <source>
        <dbReference type="PROSITE" id="PS51805"/>
    </source>
</evidence>
<dbReference type="GO" id="GO:0004842">
    <property type="term" value="F:ubiquitin-protein transferase activity"/>
    <property type="evidence" value="ECO:0007669"/>
    <property type="project" value="TreeGrafter"/>
</dbReference>
<evidence type="ECO:0000256" key="7">
    <source>
        <dbReference type="ARBA" id="ARBA00023204"/>
    </source>
</evidence>
<keyword evidence="6" id="KW-0862">Zinc</keyword>
<dbReference type="STRING" id="4615.A0A199V7J6"/>
<dbReference type="GO" id="GO:0045944">
    <property type="term" value="P:positive regulation of transcription by RNA polymerase II"/>
    <property type="evidence" value="ECO:0007669"/>
    <property type="project" value="TreeGrafter"/>
</dbReference>
<dbReference type="GO" id="GO:0000724">
    <property type="term" value="P:double-strand break repair via homologous recombination"/>
    <property type="evidence" value="ECO:0007669"/>
    <property type="project" value="TreeGrafter"/>
</dbReference>
<dbReference type="AlphaFoldDB" id="A0A199V7J6"/>
<dbReference type="FunFam" id="3.40.50.10190:FF:000006">
    <property type="entry name" value="Breast cancer type 1 susceptibility protein homolog"/>
    <property type="match status" value="1"/>
</dbReference>
<keyword evidence="3" id="KW-0677">Repeat</keyword>
<evidence type="ECO:0000256" key="8">
    <source>
        <dbReference type="ARBA" id="ARBA00023242"/>
    </source>
</evidence>
<dbReference type="PROSITE" id="PS51805">
    <property type="entry name" value="EPHD"/>
    <property type="match status" value="1"/>
</dbReference>
<feature type="compositionally biased region" description="Basic and acidic residues" evidence="9">
    <location>
        <begin position="194"/>
        <end position="209"/>
    </location>
</feature>
<name>A0A199V7J6_ANACO</name>
<dbReference type="Proteomes" id="UP000092600">
    <property type="component" value="Unassembled WGS sequence"/>
</dbReference>
<evidence type="ECO:0000259" key="10">
    <source>
        <dbReference type="PROSITE" id="PS50172"/>
    </source>
</evidence>
<dbReference type="GO" id="GO:0008270">
    <property type="term" value="F:zinc ion binding"/>
    <property type="evidence" value="ECO:0007669"/>
    <property type="project" value="UniProtKB-KW"/>
</dbReference>
<dbReference type="FunFam" id="3.30.40.10:FF:000310">
    <property type="entry name" value="Breast cancer associated RING 1"/>
    <property type="match status" value="1"/>
</dbReference>
<evidence type="ECO:0000256" key="4">
    <source>
        <dbReference type="ARBA" id="ARBA00022763"/>
    </source>
</evidence>
<keyword evidence="2" id="KW-0479">Metal-binding</keyword>
<feature type="domain" description="PHD-type" evidence="11">
    <location>
        <begin position="315"/>
        <end position="435"/>
    </location>
</feature>
<comment type="subcellular location">
    <subcellularLocation>
        <location evidence="1">Nucleus</location>
    </subcellularLocation>
</comment>
<dbReference type="SUPFAM" id="SSF52113">
    <property type="entry name" value="BRCT domain"/>
    <property type="match status" value="2"/>
</dbReference>
<dbReference type="SMART" id="SM00292">
    <property type="entry name" value="BRCT"/>
    <property type="match status" value="2"/>
</dbReference>
<dbReference type="SUPFAM" id="SSF57850">
    <property type="entry name" value="RING/U-box"/>
    <property type="match status" value="1"/>
</dbReference>
<reference evidence="12 13" key="1">
    <citation type="journal article" date="2016" name="DNA Res.">
        <title>The draft genome of MD-2 pineapple using hybrid error correction of long reads.</title>
        <authorList>
            <person name="Redwan R.M."/>
            <person name="Saidin A."/>
            <person name="Kumar S.V."/>
        </authorList>
    </citation>
    <scope>NUCLEOTIDE SEQUENCE [LARGE SCALE GENOMIC DNA]</scope>
    <source>
        <strain evidence="13">cv. MD2</strain>
        <tissue evidence="12">Leaf</tissue>
    </source>
</reference>
<feature type="domain" description="BRCT" evidence="10">
    <location>
        <begin position="489"/>
        <end position="571"/>
    </location>
</feature>
<keyword evidence="8" id="KW-0539">Nucleus</keyword>